<organism evidence="3 4">
    <name type="scientific">Chitinophaga silvatica</name>
    <dbReference type="NCBI Taxonomy" id="2282649"/>
    <lineage>
        <taxon>Bacteria</taxon>
        <taxon>Pseudomonadati</taxon>
        <taxon>Bacteroidota</taxon>
        <taxon>Chitinophagia</taxon>
        <taxon>Chitinophagales</taxon>
        <taxon>Chitinophagaceae</taxon>
        <taxon>Chitinophaga</taxon>
    </lineage>
</organism>
<keyword evidence="4" id="KW-1185">Reference proteome</keyword>
<feature type="compositionally biased region" description="Basic residues" evidence="1">
    <location>
        <begin position="417"/>
        <end position="429"/>
    </location>
</feature>
<dbReference type="OrthoDB" id="915634at2"/>
<gene>
    <name evidence="3" type="ORF">DVR12_03010</name>
</gene>
<dbReference type="EMBL" id="QPMM01000001">
    <property type="protein sequence ID" value="RFS26770.1"/>
    <property type="molecule type" value="Genomic_DNA"/>
</dbReference>
<comment type="caution">
    <text evidence="3">The sequence shown here is derived from an EMBL/GenBank/DDBJ whole genome shotgun (WGS) entry which is preliminary data.</text>
</comment>
<evidence type="ECO:0000313" key="3">
    <source>
        <dbReference type="EMBL" id="RFS26770.1"/>
    </source>
</evidence>
<reference evidence="3 4" key="1">
    <citation type="submission" date="2018-07" db="EMBL/GenBank/DDBJ databases">
        <title>Chitinophaga K2CV101002-2 sp. nov., isolated from a monsoon evergreen broad-leaved forest soil.</title>
        <authorList>
            <person name="Lv Y."/>
        </authorList>
    </citation>
    <scope>NUCLEOTIDE SEQUENCE [LARGE SCALE GENOMIC DNA]</scope>
    <source>
        <strain evidence="3 4">GDMCC 1.1288</strain>
    </source>
</reference>
<accession>A0A3E1YHQ4</accession>
<dbReference type="Pfam" id="PF03432">
    <property type="entry name" value="Relaxase"/>
    <property type="match status" value="1"/>
</dbReference>
<name>A0A3E1YHQ4_9BACT</name>
<protein>
    <submittedName>
        <fullName evidence="3">Relaxase</fullName>
    </submittedName>
</protein>
<dbReference type="RefSeq" id="WP_116973962.1">
    <property type="nucleotide sequence ID" value="NZ_QPMM01000001.1"/>
</dbReference>
<sequence>MYAEIGKPTSNISKMINYNEAKVKAGSAELLYAGNFLQEKERLNFYDKLDRFNSLNQLNTRTKKNAQHIILNFHPTDKLDDDLLRTIGNDYMNRIGFGDQPYLLYRHSDTILPHLHIVTNLIDANGDRIPTHNIGKRLSEPARQAIEINYSLQKAADHPQEKQFFLPVLQAQKLSYGKSQTKRGISNVLANVVDTYKYSSLAELNAILQLCNVYADPCKENSRVQRNKGLLYRMLDENGKKVGKPIKASSIYFKPTLSYLETKFQEGSVQKQQHSGRIKSLIDWHFQQSPGSGLSDLFGSLERNGISTVRRISADGRLYGITFVDHIKRTVFNGSSLGKSYSAAELFKKAASGSYQELQPLQPLPSITHEKDMGKRNNPITIPPQAANSAVLAPDNNTTLVEQLLQPEYTYREAETKRKKRRKRPSIND</sequence>
<dbReference type="InterPro" id="IPR005094">
    <property type="entry name" value="Endonuclease_MobA/VirD2"/>
</dbReference>
<feature type="region of interest" description="Disordered" evidence="1">
    <location>
        <begin position="409"/>
        <end position="429"/>
    </location>
</feature>
<evidence type="ECO:0000259" key="2">
    <source>
        <dbReference type="Pfam" id="PF03432"/>
    </source>
</evidence>
<proteinExistence type="predicted"/>
<evidence type="ECO:0000313" key="4">
    <source>
        <dbReference type="Proteomes" id="UP000260644"/>
    </source>
</evidence>
<feature type="domain" description="MobA/VirD2-like nuclease" evidence="2">
    <location>
        <begin position="18"/>
        <end position="152"/>
    </location>
</feature>
<dbReference type="Proteomes" id="UP000260644">
    <property type="component" value="Unassembled WGS sequence"/>
</dbReference>
<dbReference type="AlphaFoldDB" id="A0A3E1YHQ4"/>
<evidence type="ECO:0000256" key="1">
    <source>
        <dbReference type="SAM" id="MobiDB-lite"/>
    </source>
</evidence>